<sequence>MGGAPGGAVDVGGGRGRPGSPAGGHPPGGDALRPATAADGFVRARTLAEVRDRELARALRHGPFPDALRIAIRNRGLALERIQHRLRQHGVQVSLTTLSYWQRGRSRPERAESLRAVRVLEGVLGLPQDSLISLLGPRRPRGRWVAVAALDDARLWDAGLAGLVAAVGPDHSRRIRSISLRDHYVLGPDRAERRLVVSHVLRAEADGVDRWLAVYRADEPARAAPVDVLVRYGRLGRVHACPDSGYCVIELILDRVLNAGETAIIEYELRFADSDVPTESYDRRLRGNVHQYVLQVTFDPHALPVRCEQFQQRDANAPRQLVRPLWIGSSHSAHMVLTACAPGVHGMCWEWR</sequence>
<feature type="region of interest" description="Disordered" evidence="1">
    <location>
        <begin position="1"/>
        <end position="34"/>
    </location>
</feature>
<evidence type="ECO:0000313" key="2">
    <source>
        <dbReference type="EMBL" id="MCP2257739.1"/>
    </source>
</evidence>
<reference evidence="2 3" key="1">
    <citation type="submission" date="2022-06" db="EMBL/GenBank/DDBJ databases">
        <title>Genomic Encyclopedia of Archaeal and Bacterial Type Strains, Phase II (KMG-II): from individual species to whole genera.</title>
        <authorList>
            <person name="Goeker M."/>
        </authorList>
    </citation>
    <scope>NUCLEOTIDE SEQUENCE [LARGE SCALE GENOMIC DNA]</scope>
    <source>
        <strain evidence="2 3">DSM 40477</strain>
    </source>
</reference>
<keyword evidence="3" id="KW-1185">Reference proteome</keyword>
<evidence type="ECO:0008006" key="4">
    <source>
        <dbReference type="Google" id="ProtNLM"/>
    </source>
</evidence>
<proteinExistence type="predicted"/>
<evidence type="ECO:0000256" key="1">
    <source>
        <dbReference type="SAM" id="MobiDB-lite"/>
    </source>
</evidence>
<dbReference type="Proteomes" id="UP001205311">
    <property type="component" value="Unassembled WGS sequence"/>
</dbReference>
<gene>
    <name evidence="2" type="ORF">LX15_001425</name>
</gene>
<feature type="compositionally biased region" description="Gly residues" evidence="1">
    <location>
        <begin position="1"/>
        <end position="27"/>
    </location>
</feature>
<dbReference type="EMBL" id="JAMTCP010000005">
    <property type="protein sequence ID" value="MCP2257739.1"/>
    <property type="molecule type" value="Genomic_DNA"/>
</dbReference>
<accession>A0ABT1HQD4</accession>
<protein>
    <recommendedName>
        <fullName evidence="4">XRE family transcriptional regulator</fullName>
    </recommendedName>
</protein>
<name>A0ABT1HQD4_STRSD</name>
<comment type="caution">
    <text evidence="2">The sequence shown here is derived from an EMBL/GenBank/DDBJ whole genome shotgun (WGS) entry which is preliminary data.</text>
</comment>
<organism evidence="2 3">
    <name type="scientific">Streptoalloteichus tenebrarius (strain ATCC 17920 / DSM 40477 / JCM 4838 / CBS 697.72 / NBRC 16177 / NCIMB 11028 / NRRL B-12390 / A12253. 1 / ISP 5477)</name>
    <name type="common">Streptomyces tenebrarius</name>
    <dbReference type="NCBI Taxonomy" id="1933"/>
    <lineage>
        <taxon>Bacteria</taxon>
        <taxon>Bacillati</taxon>
        <taxon>Actinomycetota</taxon>
        <taxon>Actinomycetes</taxon>
        <taxon>Pseudonocardiales</taxon>
        <taxon>Pseudonocardiaceae</taxon>
        <taxon>Streptoalloteichus</taxon>
    </lineage>
</organism>
<dbReference type="RefSeq" id="WP_253668685.1">
    <property type="nucleotide sequence ID" value="NZ_JAMTCP010000005.1"/>
</dbReference>
<evidence type="ECO:0000313" key="3">
    <source>
        <dbReference type="Proteomes" id="UP001205311"/>
    </source>
</evidence>